<dbReference type="EMBL" id="PVNH01000004">
    <property type="protein sequence ID" value="PRX48443.1"/>
    <property type="molecule type" value="Genomic_DNA"/>
</dbReference>
<reference evidence="4 5" key="1">
    <citation type="submission" date="2018-03" db="EMBL/GenBank/DDBJ databases">
        <title>Genomic Encyclopedia of Type Strains, Phase III (KMG-III): the genomes of soil and plant-associated and newly described type strains.</title>
        <authorList>
            <person name="Whitman W."/>
        </authorList>
    </citation>
    <scope>NUCLEOTIDE SEQUENCE [LARGE SCALE GENOMIC DNA]</scope>
    <source>
        <strain evidence="4 5">CGMCC 4.7125</strain>
    </source>
</reference>
<keyword evidence="2" id="KW-1133">Transmembrane helix</keyword>
<evidence type="ECO:0000313" key="4">
    <source>
        <dbReference type="EMBL" id="PRX48443.1"/>
    </source>
</evidence>
<dbReference type="RefSeq" id="WP_106178530.1">
    <property type="nucleotide sequence ID" value="NZ_PVNH01000004.1"/>
</dbReference>
<feature type="region of interest" description="Disordered" evidence="1">
    <location>
        <begin position="1"/>
        <end position="55"/>
    </location>
</feature>
<feature type="compositionally biased region" description="Basic and acidic residues" evidence="1">
    <location>
        <begin position="1"/>
        <end position="18"/>
    </location>
</feature>
<dbReference type="Proteomes" id="UP000238362">
    <property type="component" value="Unassembled WGS sequence"/>
</dbReference>
<evidence type="ECO:0000259" key="3">
    <source>
        <dbReference type="Pfam" id="PF26056"/>
    </source>
</evidence>
<keyword evidence="2" id="KW-0472">Membrane</keyword>
<feature type="region of interest" description="Disordered" evidence="1">
    <location>
        <begin position="84"/>
        <end position="123"/>
    </location>
</feature>
<name>A0A2T0LWP1_9PSEU</name>
<feature type="compositionally biased region" description="Low complexity" evidence="1">
    <location>
        <begin position="31"/>
        <end position="40"/>
    </location>
</feature>
<gene>
    <name evidence="4" type="ORF">B0I33_104259</name>
</gene>
<keyword evidence="2" id="KW-0812">Transmembrane</keyword>
<evidence type="ECO:0000256" key="2">
    <source>
        <dbReference type="SAM" id="Phobius"/>
    </source>
</evidence>
<organism evidence="4 5">
    <name type="scientific">Prauserella shujinwangii</name>
    <dbReference type="NCBI Taxonomy" id="1453103"/>
    <lineage>
        <taxon>Bacteria</taxon>
        <taxon>Bacillati</taxon>
        <taxon>Actinomycetota</taxon>
        <taxon>Actinomycetes</taxon>
        <taxon>Pseudonocardiales</taxon>
        <taxon>Pseudonocardiaceae</taxon>
        <taxon>Prauserella</taxon>
    </lineage>
</organism>
<feature type="transmembrane region" description="Helical" evidence="2">
    <location>
        <begin position="62"/>
        <end position="82"/>
    </location>
</feature>
<proteinExistence type="predicted"/>
<evidence type="ECO:0000313" key="5">
    <source>
        <dbReference type="Proteomes" id="UP000238362"/>
    </source>
</evidence>
<feature type="region of interest" description="Disordered" evidence="1">
    <location>
        <begin position="172"/>
        <end position="194"/>
    </location>
</feature>
<evidence type="ECO:0000256" key="1">
    <source>
        <dbReference type="SAM" id="MobiDB-lite"/>
    </source>
</evidence>
<keyword evidence="5" id="KW-1185">Reference proteome</keyword>
<dbReference type="Pfam" id="PF26056">
    <property type="entry name" value="DUF8017"/>
    <property type="match status" value="1"/>
</dbReference>
<dbReference type="AlphaFoldDB" id="A0A2T0LWP1"/>
<feature type="domain" description="DUF8017" evidence="3">
    <location>
        <begin position="117"/>
        <end position="299"/>
    </location>
</feature>
<accession>A0A2T0LWP1</accession>
<feature type="compositionally biased region" description="Pro residues" evidence="1">
    <location>
        <begin position="41"/>
        <end position="51"/>
    </location>
</feature>
<dbReference type="OrthoDB" id="3629423at2"/>
<sequence length="301" mass="30911">MSRFREHDDGTPGYEDRAALPGIGGYQPSDPADATPARFRPAPPAPEPEPGAKPRRWRKAPLWLILAVTVGIGVVNLVRGIGSGLDGQDERREVAASPAPATAPAARAEPSGTAPAVPPEVPGWRPVVARDGGYAYDVPPGWEPRPGTVHGWEASGSEPRIALVTSAFTGRNSCGDHDRGGSGVTSAGERDPATAALRTAERVARRAYPPDGGMAPGSAGIETGTTGVLLGDRTRRGAFAIADVTVRPGGDPCLPDRAVVGALAVPGDSGSVVLVVYADQGVPGAPGRAEVREILLSFRGP</sequence>
<comment type="caution">
    <text evidence="4">The sequence shown here is derived from an EMBL/GenBank/DDBJ whole genome shotgun (WGS) entry which is preliminary data.</text>
</comment>
<dbReference type="InterPro" id="IPR058330">
    <property type="entry name" value="DUF8017"/>
</dbReference>
<feature type="compositionally biased region" description="Low complexity" evidence="1">
    <location>
        <begin position="95"/>
        <end position="110"/>
    </location>
</feature>
<protein>
    <recommendedName>
        <fullName evidence="3">DUF8017 domain-containing protein</fullName>
    </recommendedName>
</protein>